<evidence type="ECO:0000256" key="1">
    <source>
        <dbReference type="SAM" id="MobiDB-lite"/>
    </source>
</evidence>
<dbReference type="EMBL" id="CP144536">
    <property type="protein sequence ID" value="WWC63197.1"/>
    <property type="molecule type" value="Genomic_DNA"/>
</dbReference>
<dbReference type="VEuPathDB" id="FungiDB:I303_05819"/>
<dbReference type="AlphaFoldDB" id="A0A1A6A0E3"/>
<keyword evidence="5" id="KW-1185">Reference proteome</keyword>
<evidence type="ECO:0000256" key="2">
    <source>
        <dbReference type="SAM" id="Phobius"/>
    </source>
</evidence>
<proteinExistence type="predicted"/>
<dbReference type="KEGG" id="kdj:28969518"/>
<evidence type="ECO:0000313" key="3">
    <source>
        <dbReference type="EMBL" id="OBR83539.1"/>
    </source>
</evidence>
<keyword evidence="2" id="KW-0472">Membrane</keyword>
<feature type="region of interest" description="Disordered" evidence="1">
    <location>
        <begin position="1"/>
        <end position="50"/>
    </location>
</feature>
<accession>A0A1A6A0E3</accession>
<evidence type="ECO:0000313" key="5">
    <source>
        <dbReference type="Proteomes" id="UP000078595"/>
    </source>
</evidence>
<dbReference type="RefSeq" id="XP_018261381.1">
    <property type="nucleotide sequence ID" value="XM_018409109.1"/>
</dbReference>
<gene>
    <name evidence="3" type="ORF">I303_05819</name>
    <name evidence="4" type="ORF">I303_105797</name>
</gene>
<feature type="transmembrane region" description="Helical" evidence="2">
    <location>
        <begin position="177"/>
        <end position="198"/>
    </location>
</feature>
<evidence type="ECO:0000313" key="4">
    <source>
        <dbReference type="EMBL" id="WWC63197.1"/>
    </source>
</evidence>
<keyword evidence="2" id="KW-1133">Transmembrane helix</keyword>
<dbReference type="Proteomes" id="UP000078595">
    <property type="component" value="Chromosome 7"/>
</dbReference>
<dbReference type="OrthoDB" id="2573172at2759"/>
<keyword evidence="2" id="KW-0812">Transmembrane</keyword>
<dbReference type="EMBL" id="KI894033">
    <property type="protein sequence ID" value="OBR83539.1"/>
    <property type="molecule type" value="Genomic_DNA"/>
</dbReference>
<name>A0A1A6A0E3_9TREE</name>
<organism evidence="3">
    <name type="scientific">Kwoniella dejecticola CBS 10117</name>
    <dbReference type="NCBI Taxonomy" id="1296121"/>
    <lineage>
        <taxon>Eukaryota</taxon>
        <taxon>Fungi</taxon>
        <taxon>Dikarya</taxon>
        <taxon>Basidiomycota</taxon>
        <taxon>Agaricomycotina</taxon>
        <taxon>Tremellomycetes</taxon>
        <taxon>Tremellales</taxon>
        <taxon>Cryptococcaceae</taxon>
        <taxon>Kwoniella</taxon>
    </lineage>
</organism>
<dbReference type="GeneID" id="28969518"/>
<reference evidence="3" key="1">
    <citation type="submission" date="2013-07" db="EMBL/GenBank/DDBJ databases">
        <title>The Genome Sequence of Cryptococcus dejecticola CBS10117.</title>
        <authorList>
            <consortium name="The Broad Institute Genome Sequencing Platform"/>
            <person name="Cuomo C."/>
            <person name="Litvintseva A."/>
            <person name="Chen Y."/>
            <person name="Heitman J."/>
            <person name="Sun S."/>
            <person name="Springer D."/>
            <person name="Dromer F."/>
            <person name="Young S.K."/>
            <person name="Zeng Q."/>
            <person name="Gargeya S."/>
            <person name="Fitzgerald M."/>
            <person name="Abouelleil A."/>
            <person name="Alvarado L."/>
            <person name="Berlin A.M."/>
            <person name="Chapman S.B."/>
            <person name="Dewar J."/>
            <person name="Goldberg J."/>
            <person name="Griggs A."/>
            <person name="Gujja S."/>
            <person name="Hansen M."/>
            <person name="Howarth C."/>
            <person name="Imamovic A."/>
            <person name="Larimer J."/>
            <person name="McCowan C."/>
            <person name="Murphy C."/>
            <person name="Pearson M."/>
            <person name="Priest M."/>
            <person name="Roberts A."/>
            <person name="Saif S."/>
            <person name="Shea T."/>
            <person name="Sykes S."/>
            <person name="Wortman J."/>
            <person name="Nusbaum C."/>
            <person name="Birren B."/>
        </authorList>
    </citation>
    <scope>NUCLEOTIDE SEQUENCE [LARGE SCALE GENOMIC DNA]</scope>
    <source>
        <strain evidence="3">CBS 10117</strain>
    </source>
</reference>
<reference evidence="4" key="3">
    <citation type="submission" date="2024-02" db="EMBL/GenBank/DDBJ databases">
        <title>Comparative genomics of Cryptococcus and Kwoniella reveals pathogenesis evolution and contrasting modes of karyotype evolution via chromosome fusion or intercentromeric recombination.</title>
        <authorList>
            <person name="Coelho M.A."/>
            <person name="David-Palma M."/>
            <person name="Shea T."/>
            <person name="Bowers K."/>
            <person name="McGinley-Smith S."/>
            <person name="Mohammad A.W."/>
            <person name="Gnirke A."/>
            <person name="Yurkov A.M."/>
            <person name="Nowrousian M."/>
            <person name="Sun S."/>
            <person name="Cuomo C.A."/>
            <person name="Heitman J."/>
        </authorList>
    </citation>
    <scope>NUCLEOTIDE SEQUENCE</scope>
    <source>
        <strain evidence="4">CBS 10117</strain>
    </source>
</reference>
<reference evidence="4" key="2">
    <citation type="submission" date="2013-07" db="EMBL/GenBank/DDBJ databases">
        <authorList>
            <consortium name="The Broad Institute Genome Sequencing Platform"/>
            <person name="Cuomo C."/>
            <person name="Litvintseva A."/>
            <person name="Chen Y."/>
            <person name="Heitman J."/>
            <person name="Sun S."/>
            <person name="Springer D."/>
            <person name="Dromer F."/>
            <person name="Young S.K."/>
            <person name="Zeng Q."/>
            <person name="Gargeya S."/>
            <person name="Fitzgerald M."/>
            <person name="Abouelleil A."/>
            <person name="Alvarado L."/>
            <person name="Berlin A.M."/>
            <person name="Chapman S.B."/>
            <person name="Dewar J."/>
            <person name="Goldberg J."/>
            <person name="Griggs A."/>
            <person name="Gujja S."/>
            <person name="Hansen M."/>
            <person name="Howarth C."/>
            <person name="Imamovic A."/>
            <person name="Larimer J."/>
            <person name="McCowan C."/>
            <person name="Murphy C."/>
            <person name="Pearson M."/>
            <person name="Priest M."/>
            <person name="Roberts A."/>
            <person name="Saif S."/>
            <person name="Shea T."/>
            <person name="Sykes S."/>
            <person name="Wortman J."/>
            <person name="Nusbaum C."/>
            <person name="Birren B."/>
        </authorList>
    </citation>
    <scope>NUCLEOTIDE SEQUENCE</scope>
    <source>
        <strain evidence="4">CBS 10117</strain>
    </source>
</reference>
<sequence length="200" mass="22824">MSILPSYQKHQISAEEATPLWSAAEHEERDDGSSLPPAYPPKNDPIVGSSGNEQREITYILHNNWGDNEEALGLLGRTKDETIEIVKRGFPSLAKYPSNRIEFYKWLDYKDPRTGWDKSRWVRIFDEVWQQTMYPPTSAVGNAGEEGQGEEVKLPKELKIKIGEKVHDNAGEKERMFICFCITAVCILCIIFILYFGLKA</sequence>
<protein>
    <submittedName>
        <fullName evidence="3">Uncharacterized protein</fullName>
    </submittedName>
</protein>